<organism evidence="3 4">
    <name type="scientific">Goodea atripinnis</name>
    <dbReference type="NCBI Taxonomy" id="208336"/>
    <lineage>
        <taxon>Eukaryota</taxon>
        <taxon>Metazoa</taxon>
        <taxon>Chordata</taxon>
        <taxon>Craniata</taxon>
        <taxon>Vertebrata</taxon>
        <taxon>Euteleostomi</taxon>
        <taxon>Actinopterygii</taxon>
        <taxon>Neopterygii</taxon>
        <taxon>Teleostei</taxon>
        <taxon>Neoteleostei</taxon>
        <taxon>Acanthomorphata</taxon>
        <taxon>Ovalentaria</taxon>
        <taxon>Atherinomorphae</taxon>
        <taxon>Cyprinodontiformes</taxon>
        <taxon>Goodeidae</taxon>
        <taxon>Goodea</taxon>
    </lineage>
</organism>
<dbReference type="Proteomes" id="UP001476798">
    <property type="component" value="Unassembled WGS sequence"/>
</dbReference>
<dbReference type="Gene3D" id="2.60.40.10">
    <property type="entry name" value="Immunoglobulins"/>
    <property type="match status" value="3"/>
</dbReference>
<feature type="domain" description="CFAP65 seventh Ig-like" evidence="2">
    <location>
        <begin position="627"/>
        <end position="729"/>
    </location>
</feature>
<dbReference type="EMBL" id="JAHRIO010061106">
    <property type="protein sequence ID" value="MEQ2178563.1"/>
    <property type="molecule type" value="Genomic_DNA"/>
</dbReference>
<evidence type="ECO:0000259" key="2">
    <source>
        <dbReference type="Pfam" id="PF25249"/>
    </source>
</evidence>
<evidence type="ECO:0000313" key="4">
    <source>
        <dbReference type="Proteomes" id="UP001476798"/>
    </source>
</evidence>
<dbReference type="PANTHER" id="PTHR45912">
    <property type="entry name" value="CILIA- AND FLAGELLA-ASSOCIATED PROTEIN 47"/>
    <property type="match status" value="1"/>
</dbReference>
<comment type="caution">
    <text evidence="3">The sequence shown here is derived from an EMBL/GenBank/DDBJ whole genome shotgun (WGS) entry which is preliminary data.</text>
</comment>
<protein>
    <recommendedName>
        <fullName evidence="2">CFAP65 seventh Ig-like domain-containing protein</fullName>
    </recommendedName>
</protein>
<sequence length="831" mass="92780">MSEPDRYPPPDFSCPPPNFMQQRPRSSNFHPSMWSWGETPSEPSWGRGINQGGYHWGEAAGPAHYGPKPHFSQYITQFFIKWSQAGFVPSGFSVKGILEFSPETEEEVRDSIQIQIDDQEILQGTALLKSTDTTLREGMKNCSSPHALSQVFECVPAHGRLGPYDKTTMAVRFTNSSVEVAVAGSGVPVALVPSPSHTFNFPSCATGQHSDLLCVLQNLCPQLPVRFRFRKLAHFTADPKAGTIAPGQCQDVVLTFNARQQGSFQVHQKVDVLGWVVSQKDSSSTEVCCFHTISLHLSATCYTVRTHPQPKLHPALRSPTGLRPHVQLSELAHCSMLSRAATTKLHKHRRQRSEGTEAEEFLPFPNDRTLSIRPASQHRQYRTIFTEVPRYRCVDTSYAFTEEEEEQRRRHWQIYTDFIKQLRQERLDKIRDRQQRTVKDDVNIGIVPSQGLVPPELHIRDLESKQNSEVTPKHNPKPKSEITNGSSSQISEVVKTVPSTSQQVADCSRTLTPLELYQVVICPLLVDFGTVCLQSVCVQKLHLINRLSVYVWIELEVDCPELQGSSLLSQVLPPYSHSSLPLTFQSSQFGPFYRSLTYTVNQQHPGQLLVQAQVGPLALELSSNLQVLPPTPLMLAGSEYKNSVTLRNPCNCAAEFTWQPVIPQSGLLLFSVRPATGTVEPHKELDCEVVWHPSFSSPLEGDFDLCVHEGDTQRLHCVAKVGATAIQLAEKRILFKSVPLNTTSIRTAVLHNSGQNHAYYQVVEMCPLPGMVLSPSEGVVPSRGQAMLQIQFTPDCVFKFDTKVEIALRNMKSVELRVAGSVEPPNVDFSV</sequence>
<feature type="compositionally biased region" description="Pro residues" evidence="1">
    <location>
        <begin position="9"/>
        <end position="18"/>
    </location>
</feature>
<feature type="compositionally biased region" description="Polar residues" evidence="1">
    <location>
        <begin position="19"/>
        <end position="30"/>
    </location>
</feature>
<feature type="region of interest" description="Disordered" evidence="1">
    <location>
        <begin position="1"/>
        <end position="35"/>
    </location>
</feature>
<dbReference type="InterPro" id="IPR013783">
    <property type="entry name" value="Ig-like_fold"/>
</dbReference>
<dbReference type="InterPro" id="IPR057470">
    <property type="entry name" value="Ig_CFAP65_7th"/>
</dbReference>
<dbReference type="Pfam" id="PF25249">
    <property type="entry name" value="Ig_CFAP65_7th"/>
    <property type="match status" value="1"/>
</dbReference>
<gene>
    <name evidence="3" type="ORF">GOODEAATRI_015377</name>
</gene>
<keyword evidence="4" id="KW-1185">Reference proteome</keyword>
<reference evidence="3 4" key="1">
    <citation type="submission" date="2021-06" db="EMBL/GenBank/DDBJ databases">
        <authorList>
            <person name="Palmer J.M."/>
        </authorList>
    </citation>
    <scope>NUCLEOTIDE SEQUENCE [LARGE SCALE GENOMIC DNA]</scope>
    <source>
        <strain evidence="3 4">GA_2019</strain>
        <tissue evidence="3">Muscle</tissue>
    </source>
</reference>
<evidence type="ECO:0000313" key="3">
    <source>
        <dbReference type="EMBL" id="MEQ2178563.1"/>
    </source>
</evidence>
<evidence type="ECO:0000256" key="1">
    <source>
        <dbReference type="SAM" id="MobiDB-lite"/>
    </source>
</evidence>
<feature type="non-terminal residue" evidence="3">
    <location>
        <position position="831"/>
    </location>
</feature>
<proteinExistence type="predicted"/>
<feature type="region of interest" description="Disordered" evidence="1">
    <location>
        <begin position="464"/>
        <end position="489"/>
    </location>
</feature>
<name>A0ABV0P4D9_9TELE</name>
<accession>A0ABV0P4D9</accession>
<dbReference type="PANTHER" id="PTHR45912:SF3">
    <property type="entry name" value="CILIA- AND FLAGELLA-ASSOCIATED PROTEIN 47"/>
    <property type="match status" value="1"/>
</dbReference>